<dbReference type="InterPro" id="IPR001021">
    <property type="entry name" value="Ribosomal_bL25_long"/>
</dbReference>
<dbReference type="Proteomes" id="UP001519271">
    <property type="component" value="Unassembled WGS sequence"/>
</dbReference>
<dbReference type="InterPro" id="IPR020057">
    <property type="entry name" value="Ribosomal_bL25_b-dom"/>
</dbReference>
<accession>A0ABS4G4I0</accession>
<feature type="region of interest" description="Disordered" evidence="6">
    <location>
        <begin position="179"/>
        <end position="214"/>
    </location>
</feature>
<name>A0ABS4G4I0_9CLOT</name>
<dbReference type="Pfam" id="PF14693">
    <property type="entry name" value="Ribosomal_TL5_C"/>
    <property type="match status" value="1"/>
</dbReference>
<evidence type="ECO:0000259" key="8">
    <source>
        <dbReference type="Pfam" id="PF14693"/>
    </source>
</evidence>
<dbReference type="InterPro" id="IPR011035">
    <property type="entry name" value="Ribosomal_bL25/Gln-tRNA_synth"/>
</dbReference>
<keyword evidence="3 5" id="KW-0689">Ribosomal protein</keyword>
<evidence type="ECO:0000256" key="6">
    <source>
        <dbReference type="SAM" id="MobiDB-lite"/>
    </source>
</evidence>
<reference evidence="9 10" key="1">
    <citation type="submission" date="2021-03" db="EMBL/GenBank/DDBJ databases">
        <title>Genomic Encyclopedia of Type Strains, Phase IV (KMG-IV): sequencing the most valuable type-strain genomes for metagenomic binning, comparative biology and taxonomic classification.</title>
        <authorList>
            <person name="Goeker M."/>
        </authorList>
    </citation>
    <scope>NUCLEOTIDE SEQUENCE [LARGE SCALE GENOMIC DNA]</scope>
    <source>
        <strain evidence="9 10">DSM 6139</strain>
    </source>
</reference>
<comment type="subunit">
    <text evidence="5">Part of the 50S ribosomal subunit; part of the 5S rRNA/L5/L18/L25 subcomplex. Contacts the 5S rRNA. Binds to the 5S rRNA independently of L5 and L18.</text>
</comment>
<dbReference type="NCBIfam" id="TIGR00731">
    <property type="entry name" value="bL25_bact_ctc"/>
    <property type="match status" value="1"/>
</dbReference>
<evidence type="ECO:0000256" key="5">
    <source>
        <dbReference type="HAMAP-Rule" id="MF_01334"/>
    </source>
</evidence>
<proteinExistence type="inferred from homology"/>
<dbReference type="InterPro" id="IPR020930">
    <property type="entry name" value="Ribosomal_uL5_bac-type"/>
</dbReference>
<keyword evidence="1 5" id="KW-0699">rRNA-binding</keyword>
<dbReference type="Gene3D" id="2.40.240.10">
    <property type="entry name" value="Ribosomal Protein L25, Chain P"/>
    <property type="match status" value="1"/>
</dbReference>
<protein>
    <recommendedName>
        <fullName evidence="5">Large ribosomal subunit protein bL25</fullName>
    </recommendedName>
    <alternativeName>
        <fullName evidence="5">General stress protein CTC</fullName>
    </alternativeName>
</protein>
<dbReference type="RefSeq" id="WP_209459652.1">
    <property type="nucleotide sequence ID" value="NZ_JAGGKC010000015.1"/>
</dbReference>
<feature type="domain" description="Large ribosomal subunit protein bL25 L25" evidence="7">
    <location>
        <begin position="7"/>
        <end position="94"/>
    </location>
</feature>
<keyword evidence="4 5" id="KW-0687">Ribonucleoprotein</keyword>
<dbReference type="PANTHER" id="PTHR33284:SF1">
    <property type="entry name" value="RIBOSOMAL PROTEIN L25_GLN-TRNA SYNTHETASE, ANTI-CODON-BINDING DOMAIN-CONTAINING PROTEIN"/>
    <property type="match status" value="1"/>
</dbReference>
<dbReference type="PANTHER" id="PTHR33284">
    <property type="entry name" value="RIBOSOMAL PROTEIN L25/GLN-TRNA SYNTHETASE, ANTI-CODON-BINDING DOMAIN-CONTAINING PROTEIN"/>
    <property type="match status" value="1"/>
</dbReference>
<dbReference type="CDD" id="cd00495">
    <property type="entry name" value="Ribosomal_L25_TL5_CTC"/>
    <property type="match status" value="1"/>
</dbReference>
<dbReference type="SUPFAM" id="SSF50715">
    <property type="entry name" value="Ribosomal protein L25-like"/>
    <property type="match status" value="1"/>
</dbReference>
<sequence>MNKIETIKATKREGAATAANKRLRKEGYLPATVYGKGMETLSIVIKQEELRKTLKVAGKNAVYKLNVEGSGNYDVIVKELKKNALGDAYINIDFMKISLTDEIKQEVTLRILGKEQIEAKRYLLVQNLPSILIKALPQDIPDHIEIDASELEPGEHILLADVKLPEGVKLETDPETMVVSVHEQRVGEPETTEEVAEEAAESVPENGKEEEKSK</sequence>
<evidence type="ECO:0000256" key="4">
    <source>
        <dbReference type="ARBA" id="ARBA00023274"/>
    </source>
</evidence>
<dbReference type="GO" id="GO:0005840">
    <property type="term" value="C:ribosome"/>
    <property type="evidence" value="ECO:0007669"/>
    <property type="project" value="UniProtKB-KW"/>
</dbReference>
<dbReference type="Gene3D" id="2.170.120.20">
    <property type="entry name" value="Ribosomal protein L25, beta domain"/>
    <property type="match status" value="1"/>
</dbReference>
<comment type="similarity">
    <text evidence="5">Belongs to the bacterial ribosomal protein bL25 family. CTC subfamily.</text>
</comment>
<dbReference type="InterPro" id="IPR029751">
    <property type="entry name" value="Ribosomal_L25_dom"/>
</dbReference>
<evidence type="ECO:0000313" key="10">
    <source>
        <dbReference type="Proteomes" id="UP001519271"/>
    </source>
</evidence>
<evidence type="ECO:0000256" key="1">
    <source>
        <dbReference type="ARBA" id="ARBA00022730"/>
    </source>
</evidence>
<dbReference type="InterPro" id="IPR037121">
    <property type="entry name" value="Ribosomal_bL25_C"/>
</dbReference>
<keyword evidence="10" id="KW-1185">Reference proteome</keyword>
<gene>
    <name evidence="5" type="primary">rplY</name>
    <name evidence="5" type="synonym">ctc</name>
    <name evidence="9" type="ORF">J2Z34_001938</name>
</gene>
<evidence type="ECO:0000313" key="9">
    <source>
        <dbReference type="EMBL" id="MBP1919449.1"/>
    </source>
</evidence>
<comment type="caution">
    <text evidence="9">The sequence shown here is derived from an EMBL/GenBank/DDBJ whole genome shotgun (WGS) entry which is preliminary data.</text>
</comment>
<dbReference type="InterPro" id="IPR020056">
    <property type="entry name" value="Rbsml_bL25/Gln-tRNA_synth_N"/>
</dbReference>
<organism evidence="9 10">
    <name type="scientific">Youngiibacter multivorans</name>
    <dbReference type="NCBI Taxonomy" id="937251"/>
    <lineage>
        <taxon>Bacteria</taxon>
        <taxon>Bacillati</taxon>
        <taxon>Bacillota</taxon>
        <taxon>Clostridia</taxon>
        <taxon>Eubacteriales</taxon>
        <taxon>Clostridiaceae</taxon>
        <taxon>Youngiibacter</taxon>
    </lineage>
</organism>
<feature type="domain" description="Large ribosomal subunit protein bL25 beta" evidence="8">
    <location>
        <begin position="102"/>
        <end position="184"/>
    </location>
</feature>
<dbReference type="EMBL" id="JAGGKC010000015">
    <property type="protein sequence ID" value="MBP1919449.1"/>
    <property type="molecule type" value="Genomic_DNA"/>
</dbReference>
<dbReference type="Pfam" id="PF01386">
    <property type="entry name" value="Ribosomal_L25p"/>
    <property type="match status" value="1"/>
</dbReference>
<comment type="function">
    <text evidence="5">This is one of the proteins that binds to the 5S RNA in the ribosome where it forms part of the central protuberance.</text>
</comment>
<evidence type="ECO:0000259" key="7">
    <source>
        <dbReference type="Pfam" id="PF01386"/>
    </source>
</evidence>
<evidence type="ECO:0000256" key="2">
    <source>
        <dbReference type="ARBA" id="ARBA00022884"/>
    </source>
</evidence>
<feature type="compositionally biased region" description="Acidic residues" evidence="6">
    <location>
        <begin position="190"/>
        <end position="200"/>
    </location>
</feature>
<evidence type="ECO:0000256" key="3">
    <source>
        <dbReference type="ARBA" id="ARBA00022980"/>
    </source>
</evidence>
<keyword evidence="2 5" id="KW-0694">RNA-binding</keyword>
<dbReference type="HAMAP" id="MF_01334">
    <property type="entry name" value="Ribosomal_bL25_CTC"/>
    <property type="match status" value="1"/>
</dbReference>